<accession>A0A0A9X9U4</accession>
<name>A0A0A9X9U4_LYGHE</name>
<gene>
    <name evidence="1" type="ORF">CM83_71829</name>
</gene>
<reference evidence="1" key="1">
    <citation type="journal article" date="2014" name="PLoS ONE">
        <title>Transcriptome-Based Identification of ABC Transporters in the Western Tarnished Plant Bug Lygus hesperus.</title>
        <authorList>
            <person name="Hull J.J."/>
            <person name="Chaney K."/>
            <person name="Geib S.M."/>
            <person name="Fabrick J.A."/>
            <person name="Brent C.S."/>
            <person name="Walsh D."/>
            <person name="Lavine L.C."/>
        </authorList>
    </citation>
    <scope>NUCLEOTIDE SEQUENCE</scope>
</reference>
<dbReference type="EMBL" id="GBHO01026850">
    <property type="protein sequence ID" value="JAG16754.1"/>
    <property type="molecule type" value="Transcribed_RNA"/>
</dbReference>
<feature type="non-terminal residue" evidence="1">
    <location>
        <position position="1"/>
    </location>
</feature>
<evidence type="ECO:0000313" key="1">
    <source>
        <dbReference type="EMBL" id="JAG16754.1"/>
    </source>
</evidence>
<proteinExistence type="predicted"/>
<organism evidence="1">
    <name type="scientific">Lygus hesperus</name>
    <name type="common">Western plant bug</name>
    <dbReference type="NCBI Taxonomy" id="30085"/>
    <lineage>
        <taxon>Eukaryota</taxon>
        <taxon>Metazoa</taxon>
        <taxon>Ecdysozoa</taxon>
        <taxon>Arthropoda</taxon>
        <taxon>Hexapoda</taxon>
        <taxon>Insecta</taxon>
        <taxon>Pterygota</taxon>
        <taxon>Neoptera</taxon>
        <taxon>Paraneoptera</taxon>
        <taxon>Hemiptera</taxon>
        <taxon>Heteroptera</taxon>
        <taxon>Panheteroptera</taxon>
        <taxon>Cimicomorpha</taxon>
        <taxon>Miridae</taxon>
        <taxon>Mirini</taxon>
        <taxon>Lygus</taxon>
    </lineage>
</organism>
<reference evidence="1" key="2">
    <citation type="submission" date="2014-07" db="EMBL/GenBank/DDBJ databases">
        <authorList>
            <person name="Hull J."/>
        </authorList>
    </citation>
    <scope>NUCLEOTIDE SEQUENCE</scope>
</reference>
<dbReference type="AlphaFoldDB" id="A0A0A9X9U4"/>
<protein>
    <submittedName>
        <fullName evidence="1">Uncharacterized protein</fullName>
    </submittedName>
</protein>
<sequence length="103" mass="11977">VEHNEQNGGWALPHQMSEEGGIAVADQNPVDNRKQILDHWICCNTTVRRWDLDRYFWSSAQRSVAKLIKKKKYALHNLANKVTILPKRRPRFSRDGGVQPKRT</sequence>